<name>A0A6J6AZF2_9ZZZZ</name>
<evidence type="ECO:0000256" key="1">
    <source>
        <dbReference type="SAM" id="Phobius"/>
    </source>
</evidence>
<dbReference type="AlphaFoldDB" id="A0A6J6AZF2"/>
<dbReference type="EMBL" id="CAEZSH010000008">
    <property type="protein sequence ID" value="CAB4531925.1"/>
    <property type="molecule type" value="Genomic_DNA"/>
</dbReference>
<gene>
    <name evidence="2" type="ORF">UFOPK1410_00146</name>
</gene>
<organism evidence="2">
    <name type="scientific">freshwater metagenome</name>
    <dbReference type="NCBI Taxonomy" id="449393"/>
    <lineage>
        <taxon>unclassified sequences</taxon>
        <taxon>metagenomes</taxon>
        <taxon>ecological metagenomes</taxon>
    </lineage>
</organism>
<protein>
    <submittedName>
        <fullName evidence="2">Unannotated protein</fullName>
    </submittedName>
</protein>
<reference evidence="2" key="1">
    <citation type="submission" date="2020-05" db="EMBL/GenBank/DDBJ databases">
        <authorList>
            <person name="Chiriac C."/>
            <person name="Salcher M."/>
            <person name="Ghai R."/>
            <person name="Kavagutti S V."/>
        </authorList>
    </citation>
    <scope>NUCLEOTIDE SEQUENCE</scope>
</reference>
<accession>A0A6J6AZF2</accession>
<proteinExistence type="predicted"/>
<keyword evidence="1" id="KW-1133">Transmembrane helix</keyword>
<sequence length="202" mass="20562">MSTLGVAGVRTSSRASRSVSIPNLRSTKVAVPLIVVLGLVGIQLVQLLIGVFISQGAYELAQLKAYKHELGTTSEILKAEVDSLSSQQNLANAAQGLGMVANSNPVFLNVGDQKIIGKPTAARANDSAKVARNLVPNSALVSTTDLGAIKAAQAAAKAAAKVAAAAKVESVKTQTVKDVANSQTTATKVAFSGEGLLASPTN</sequence>
<keyword evidence="1" id="KW-0472">Membrane</keyword>
<evidence type="ECO:0000313" key="2">
    <source>
        <dbReference type="EMBL" id="CAB4531925.1"/>
    </source>
</evidence>
<feature type="transmembrane region" description="Helical" evidence="1">
    <location>
        <begin position="29"/>
        <end position="53"/>
    </location>
</feature>
<keyword evidence="1" id="KW-0812">Transmembrane</keyword>